<protein>
    <submittedName>
        <fullName evidence="10">Putative cytochrome</fullName>
    </submittedName>
</protein>
<keyword evidence="6 8" id="KW-0408">Iron</keyword>
<dbReference type="PANTHER" id="PTHR24300:SF376">
    <property type="entry name" value="CYTOCHROME P450 15A1"/>
    <property type="match status" value="1"/>
</dbReference>
<dbReference type="InterPro" id="IPR001128">
    <property type="entry name" value="Cyt_P450"/>
</dbReference>
<keyword evidence="7" id="KW-0503">Monooxygenase</keyword>
<dbReference type="GO" id="GO:0008395">
    <property type="term" value="F:steroid hydroxylase activity"/>
    <property type="evidence" value="ECO:0007669"/>
    <property type="project" value="TreeGrafter"/>
</dbReference>
<evidence type="ECO:0000256" key="3">
    <source>
        <dbReference type="ARBA" id="ARBA00022617"/>
    </source>
</evidence>
<feature type="signal peptide" evidence="9">
    <location>
        <begin position="1"/>
        <end position="21"/>
    </location>
</feature>
<keyword evidence="5" id="KW-0560">Oxidoreductase</keyword>
<dbReference type="PRINTS" id="PR00385">
    <property type="entry name" value="P450"/>
</dbReference>
<evidence type="ECO:0000256" key="8">
    <source>
        <dbReference type="PIRSR" id="PIRSR602401-1"/>
    </source>
</evidence>
<evidence type="ECO:0000256" key="4">
    <source>
        <dbReference type="ARBA" id="ARBA00022723"/>
    </source>
</evidence>
<comment type="similarity">
    <text evidence="2">Belongs to the cytochrome P450 family.</text>
</comment>
<keyword evidence="3 8" id="KW-0349">Heme</keyword>
<evidence type="ECO:0000256" key="6">
    <source>
        <dbReference type="ARBA" id="ARBA00023004"/>
    </source>
</evidence>
<feature type="chain" id="PRO_5026803458" evidence="9">
    <location>
        <begin position="22"/>
        <end position="496"/>
    </location>
</feature>
<organism evidence="10">
    <name type="scientific">Xenopsylla cheopis</name>
    <name type="common">Oriental rat flea</name>
    <name type="synonym">Pulex cheopis</name>
    <dbReference type="NCBI Taxonomy" id="163159"/>
    <lineage>
        <taxon>Eukaryota</taxon>
        <taxon>Metazoa</taxon>
        <taxon>Ecdysozoa</taxon>
        <taxon>Arthropoda</taxon>
        <taxon>Hexapoda</taxon>
        <taxon>Insecta</taxon>
        <taxon>Pterygota</taxon>
        <taxon>Neoptera</taxon>
        <taxon>Endopterygota</taxon>
        <taxon>Siphonaptera</taxon>
        <taxon>Pulicidae</taxon>
        <taxon>Xenopsyllinae</taxon>
        <taxon>Xenopsylla</taxon>
    </lineage>
</organism>
<dbReference type="Gene3D" id="1.10.630.10">
    <property type="entry name" value="Cytochrome P450"/>
    <property type="match status" value="1"/>
</dbReference>
<dbReference type="GO" id="GO:0005737">
    <property type="term" value="C:cytoplasm"/>
    <property type="evidence" value="ECO:0007669"/>
    <property type="project" value="TreeGrafter"/>
</dbReference>
<dbReference type="GO" id="GO:0020037">
    <property type="term" value="F:heme binding"/>
    <property type="evidence" value="ECO:0007669"/>
    <property type="project" value="InterPro"/>
</dbReference>
<evidence type="ECO:0000256" key="9">
    <source>
        <dbReference type="SAM" id="SignalP"/>
    </source>
</evidence>
<accession>A0A6M2DYD5</accession>
<dbReference type="InterPro" id="IPR036396">
    <property type="entry name" value="Cyt_P450_sf"/>
</dbReference>
<dbReference type="InterPro" id="IPR002401">
    <property type="entry name" value="Cyt_P450_E_grp-I"/>
</dbReference>
<reference evidence="10" key="1">
    <citation type="submission" date="2020-03" db="EMBL/GenBank/DDBJ databases">
        <title>Transcriptomic Profiling of the Digestive Tract of the Rat Flea, Xenopsylla cheopis, Following Blood Feeding and Infection with Yersinia pestis.</title>
        <authorList>
            <person name="Bland D.M."/>
            <person name="Martens C.A."/>
            <person name="Virtaneva K."/>
            <person name="Kanakabandi K."/>
            <person name="Long D."/>
            <person name="Rosenke R."/>
            <person name="Saturday G.A."/>
            <person name="Hoyt F.H."/>
            <person name="Bruno D.P."/>
            <person name="Ribeiro J.M.C."/>
            <person name="Hinnebusch J."/>
        </authorList>
    </citation>
    <scope>NUCLEOTIDE SEQUENCE</scope>
</reference>
<sequence length="496" mass="56813">MLDSTYLLLVFLICTLVAWLANQIRRPYNYPPGPQWLPFVGNSPQLRRLARSLGGTHRALATWSQKYRTSVLGLKLGGDYVVVLFGAKTVRKALCREEFDGRPDNFFIRLRTMGSRMGITCTEGQLWTEQRSFVVKHLRQVGYGKQVMEDQIINELSELISVIIANGNSVHFGRVLAPSVINVLWTLTAGKRIPRDDPRLERLLTLLSQRSKAFDTAGGSLSQMPWLRFIMPESSGYNLLLRFNKELHSLFMETIIDHRSNHKNAQSDDLIHAYINEMELNKGKSSTFTDVQLTMVILDIFIAGSQTTSNTLDFAFLMMLNRPDIQEKIQKEIDNVLGNNLPKLEDRTRMPFVEAVLLEVQRYFHIVTLNGPRRVTRDTTIGGYNIPKDSTVLMSLYSLHKDEEYWGDPEIFRPERFLSEEGYLKPSDHLIPFALGKRRCLGEALAKACMFIFFTGILQHFELYIENGQEKPSIEPIPGITLSPKPYKANIRKRIR</sequence>
<evidence type="ECO:0000256" key="1">
    <source>
        <dbReference type="ARBA" id="ARBA00001971"/>
    </source>
</evidence>
<dbReference type="PANTHER" id="PTHR24300">
    <property type="entry name" value="CYTOCHROME P450 508A4-RELATED"/>
    <property type="match status" value="1"/>
</dbReference>
<evidence type="ECO:0000313" key="10">
    <source>
        <dbReference type="EMBL" id="NOV51359.1"/>
    </source>
</evidence>
<proteinExistence type="inferred from homology"/>
<comment type="cofactor">
    <cofactor evidence="1 8">
        <name>heme</name>
        <dbReference type="ChEBI" id="CHEBI:30413"/>
    </cofactor>
</comment>
<keyword evidence="4 8" id="KW-0479">Metal-binding</keyword>
<evidence type="ECO:0000256" key="7">
    <source>
        <dbReference type="ARBA" id="ARBA00023033"/>
    </source>
</evidence>
<dbReference type="GO" id="GO:0016712">
    <property type="term" value="F:oxidoreductase activity, acting on paired donors, with incorporation or reduction of molecular oxygen, reduced flavin or flavoprotein as one donor, and incorporation of one atom of oxygen"/>
    <property type="evidence" value="ECO:0007669"/>
    <property type="project" value="TreeGrafter"/>
</dbReference>
<dbReference type="AlphaFoldDB" id="A0A6M2DYD5"/>
<dbReference type="GO" id="GO:0005506">
    <property type="term" value="F:iron ion binding"/>
    <property type="evidence" value="ECO:0007669"/>
    <property type="project" value="InterPro"/>
</dbReference>
<evidence type="ECO:0000256" key="2">
    <source>
        <dbReference type="ARBA" id="ARBA00010617"/>
    </source>
</evidence>
<dbReference type="PRINTS" id="PR00463">
    <property type="entry name" value="EP450I"/>
</dbReference>
<name>A0A6M2DYD5_XENCH</name>
<dbReference type="GO" id="GO:0006805">
    <property type="term" value="P:xenobiotic metabolic process"/>
    <property type="evidence" value="ECO:0007669"/>
    <property type="project" value="TreeGrafter"/>
</dbReference>
<dbReference type="Pfam" id="PF00067">
    <property type="entry name" value="p450"/>
    <property type="match status" value="1"/>
</dbReference>
<dbReference type="CDD" id="cd20651">
    <property type="entry name" value="CYP15A1-like"/>
    <property type="match status" value="1"/>
</dbReference>
<feature type="binding site" description="axial binding residue" evidence="8">
    <location>
        <position position="440"/>
    </location>
    <ligand>
        <name>heme</name>
        <dbReference type="ChEBI" id="CHEBI:30413"/>
    </ligand>
    <ligandPart>
        <name>Fe</name>
        <dbReference type="ChEBI" id="CHEBI:18248"/>
    </ligandPart>
</feature>
<dbReference type="EMBL" id="GIIL01007633">
    <property type="protein sequence ID" value="NOV51359.1"/>
    <property type="molecule type" value="Transcribed_RNA"/>
</dbReference>
<keyword evidence="9" id="KW-0732">Signal</keyword>
<evidence type="ECO:0000256" key="5">
    <source>
        <dbReference type="ARBA" id="ARBA00023002"/>
    </source>
</evidence>
<dbReference type="InterPro" id="IPR050182">
    <property type="entry name" value="Cytochrome_P450_fam2"/>
</dbReference>
<dbReference type="FunFam" id="1.10.630.10:FF:000036">
    <property type="entry name" value="CYtochrome P450 family"/>
    <property type="match status" value="1"/>
</dbReference>
<dbReference type="GO" id="GO:0006082">
    <property type="term" value="P:organic acid metabolic process"/>
    <property type="evidence" value="ECO:0007669"/>
    <property type="project" value="TreeGrafter"/>
</dbReference>
<dbReference type="SUPFAM" id="SSF48264">
    <property type="entry name" value="Cytochrome P450"/>
    <property type="match status" value="1"/>
</dbReference>